<comment type="caution">
    <text evidence="2">The sequence shown here is derived from an EMBL/GenBank/DDBJ whole genome shotgun (WGS) entry which is preliminary data.</text>
</comment>
<evidence type="ECO:0000313" key="2">
    <source>
        <dbReference type="EMBL" id="KAK2953489.1"/>
    </source>
</evidence>
<feature type="compositionally biased region" description="Basic and acidic residues" evidence="1">
    <location>
        <begin position="181"/>
        <end position="192"/>
    </location>
</feature>
<organism evidence="2 3">
    <name type="scientific">Blattamonas nauphoetae</name>
    <dbReference type="NCBI Taxonomy" id="2049346"/>
    <lineage>
        <taxon>Eukaryota</taxon>
        <taxon>Metamonada</taxon>
        <taxon>Preaxostyla</taxon>
        <taxon>Oxymonadida</taxon>
        <taxon>Blattamonas</taxon>
    </lineage>
</organism>
<evidence type="ECO:0000313" key="3">
    <source>
        <dbReference type="Proteomes" id="UP001281761"/>
    </source>
</evidence>
<keyword evidence="3" id="KW-1185">Reference proteome</keyword>
<dbReference type="EMBL" id="JARBJD010000091">
    <property type="protein sequence ID" value="KAK2953489.1"/>
    <property type="molecule type" value="Genomic_DNA"/>
</dbReference>
<feature type="region of interest" description="Disordered" evidence="1">
    <location>
        <begin position="373"/>
        <end position="406"/>
    </location>
</feature>
<name>A0ABQ9XPN8_9EUKA</name>
<reference evidence="2 3" key="1">
    <citation type="journal article" date="2022" name="bioRxiv">
        <title>Genomics of Preaxostyla Flagellates Illuminates Evolutionary Transitions and the Path Towards Mitochondrial Loss.</title>
        <authorList>
            <person name="Novak L.V.F."/>
            <person name="Treitli S.C."/>
            <person name="Pyrih J."/>
            <person name="Halakuc P."/>
            <person name="Pipaliya S.V."/>
            <person name="Vacek V."/>
            <person name="Brzon O."/>
            <person name="Soukal P."/>
            <person name="Eme L."/>
            <person name="Dacks J.B."/>
            <person name="Karnkowska A."/>
            <person name="Elias M."/>
            <person name="Hampl V."/>
        </authorList>
    </citation>
    <scope>NUCLEOTIDE SEQUENCE [LARGE SCALE GENOMIC DNA]</scope>
    <source>
        <strain evidence="2">NAU3</strain>
        <tissue evidence="2">Gut</tissue>
    </source>
</reference>
<protein>
    <submittedName>
        <fullName evidence="2">Uncharacterized protein</fullName>
    </submittedName>
</protein>
<sequence length="632" mass="69554">MIKRQGTFLRPALSQQGLPPAPADVPMSPSAKDDQQGTLPPPQAQPKRMMIRRQGTFLRPALSQSTASTSLLPHHSPPIPSPTRSPGLGQGAAWPSQSLRRTTGGPAHRRQTTSLKLPMFQSPAIHRPPPAHIHQPVRPGLPAPHISRSGCSSRKHSRPSPHRRRRSLTRPPRKLTQHRATKMEEQRREFRKGQTSFELDSIFVCSTSPLSDLTVAPDEFDEVVFPEEAKPHHICSKKLPLPSIFRLGLYRVRIVSSISPSFSFLLPLLLDTGVANCGESSDDTTCGVGCDPHSRQAISAMSEWKKGGLGRWTVSSSLAPSSSSPSIRTRLLSNPTTRVVSRSSSSHSCVRYVCTENRSLCASSTRSVSSPPFPLFPNTVDRRGVDPNRTASDPVSKSSATTFPMSSGRSLKRHCGGVSSFSFCFSHHTLPLRLGDLLCLLRTPVARRVRCRSAACRPISRKRRQLKRLLSDRQRTLTRPVLEPRPIRHALVSNIPLPISAPRQLFSTPLQQNKVHALSRFTLVLSVPFLPFLQSHLFRLHRPPTTQPPLSPHSPILVMLDGSRERRDGGTNVSTSGVRSPPLPLPSQFPHLLHTTPKSMEACGCLMLKENGSPNDGEEYNAMAFDARCASA</sequence>
<accession>A0ABQ9XPN8</accession>
<gene>
    <name evidence="2" type="ORF">BLNAU_11624</name>
</gene>
<feature type="compositionally biased region" description="Polar residues" evidence="1">
    <location>
        <begin position="389"/>
        <end position="406"/>
    </location>
</feature>
<proteinExistence type="predicted"/>
<feature type="compositionally biased region" description="Low complexity" evidence="1">
    <location>
        <begin position="61"/>
        <end position="74"/>
    </location>
</feature>
<evidence type="ECO:0000256" key="1">
    <source>
        <dbReference type="SAM" id="MobiDB-lite"/>
    </source>
</evidence>
<dbReference type="Proteomes" id="UP001281761">
    <property type="component" value="Unassembled WGS sequence"/>
</dbReference>
<feature type="region of interest" description="Disordered" evidence="1">
    <location>
        <begin position="1"/>
        <end position="192"/>
    </location>
</feature>
<feature type="compositionally biased region" description="Basic residues" evidence="1">
    <location>
        <begin position="153"/>
        <end position="180"/>
    </location>
</feature>